<dbReference type="SUPFAM" id="SSF88713">
    <property type="entry name" value="Glycoside hydrolase/deacetylase"/>
    <property type="match status" value="1"/>
</dbReference>
<dbReference type="InterPro" id="IPR011330">
    <property type="entry name" value="Glyco_hydro/deAcase_b/a-brl"/>
</dbReference>
<evidence type="ECO:0000256" key="1">
    <source>
        <dbReference type="ARBA" id="ARBA00006821"/>
    </source>
</evidence>
<comment type="similarity">
    <text evidence="1">Belongs to the glycosyl hydrolase 57 family.</text>
</comment>
<accession>A0A7Y2H337</accession>
<dbReference type="GO" id="GO:0003824">
    <property type="term" value="F:catalytic activity"/>
    <property type="evidence" value="ECO:0007669"/>
    <property type="project" value="InterPro"/>
</dbReference>
<feature type="domain" description="Glycoside hydrolase family 57 N-terminal" evidence="3">
    <location>
        <begin position="315"/>
        <end position="523"/>
    </location>
</feature>
<comment type="caution">
    <text evidence="4">The sequence shown here is derived from an EMBL/GenBank/DDBJ whole genome shotgun (WGS) entry which is preliminary data.</text>
</comment>
<dbReference type="AlphaFoldDB" id="A0A7Y2H337"/>
<sequence length="911" mass="100157">MKLRRLSVIVTLTLVCIVGASPLILDANDWVPPTSMAPGLEISANPQVWERIHAKGLDPVFDRTDGTPNSLDLMGFYFDQEVDRLSFKVNFYRPPGTDKDAPLLPQDGQAYVLMDYMAGGQTELPGNIEGSAPFAWDRAVRLQANGDNLVARIVDDLGSERESERLRKVVGSSKWSTAEASMWLPEGFKDAVKLASGKPGQSYEALARHAATTEATPIQFYVFTAQDGMVVDDLLASNQAYAPVVNTHNVAFMQHGNQGLTYTDVFRGTSGENAAFDGDPNNPDNGFDEILDAHDYYNLPLNWHQGGLLITAAAEHDPAFNAQLLAGVNAGRYEMITSAYGQHMMPFVRDEINGKAVDVENDLINYHYNYTPRVAWVPERVWVENPDDDGNGSTSNAAVIDYIEDDFTDNGVWAVILDDYIHCTERNNALDDHHVYTYANGIKILPIDNDFVGQVNYNAGDAWNTILAGTSDEIIIYGNDAEFVAEVSQGTNQAALGNYIWLLQQCSNNSATVGVWKLTDVLNDPGFTVQSINLHNGTYGLLGGFDGYGGGNNFWYTDYAGYVGPSNLDAHVPKWDYGTQWDFALNKILSVPNNDLREMAWYILLTNLHETGWHDDGQISGWQHHYANHIRSANAHSEAARWADGLYATTTGAYIADFEDDGADELVMYNDRVMAIFDGIGGKLQWMFAKGVDYGYSVVSNDNVYWVDTDGDYNETNHVAGLSDVGVGGVSRDSDFYSFNVITGSGNNLEACIQHPDVTKIVKMNLGEPYFSVEYRADGKQVYVKNGMSPDLLDLTWNAQRDRVWDPDGGGYFGQKNPNTDATTAIVVGSAGASQNLQYDSTLMGVDEFNGQAPFEIIFYGGYTGAADSTGAIAELKTLRDGLTDTLGPMASRGTYFPTSKQLTLYFDDLV</sequence>
<feature type="non-terminal residue" evidence="4">
    <location>
        <position position="911"/>
    </location>
</feature>
<gene>
    <name evidence="4" type="ORF">HKN21_12990</name>
</gene>
<dbReference type="Proteomes" id="UP000547674">
    <property type="component" value="Unassembled WGS sequence"/>
</dbReference>
<dbReference type="InterPro" id="IPR004300">
    <property type="entry name" value="Glyco_hydro_57_N"/>
</dbReference>
<dbReference type="GO" id="GO:0005975">
    <property type="term" value="P:carbohydrate metabolic process"/>
    <property type="evidence" value="ECO:0007669"/>
    <property type="project" value="InterPro"/>
</dbReference>
<evidence type="ECO:0000259" key="3">
    <source>
        <dbReference type="Pfam" id="PF03065"/>
    </source>
</evidence>
<protein>
    <recommendedName>
        <fullName evidence="3">Glycoside hydrolase family 57 N-terminal domain-containing protein</fullName>
    </recommendedName>
</protein>
<keyword evidence="2" id="KW-0119">Carbohydrate metabolism</keyword>
<reference evidence="4 5" key="1">
    <citation type="submission" date="2020-03" db="EMBL/GenBank/DDBJ databases">
        <title>Metabolic flexibility allows generalist bacteria to become dominant in a frequently disturbed ecosystem.</title>
        <authorList>
            <person name="Chen Y.-J."/>
            <person name="Leung P.M."/>
            <person name="Bay S.K."/>
            <person name="Hugenholtz P."/>
            <person name="Kessler A.J."/>
            <person name="Shelley G."/>
            <person name="Waite D.W."/>
            <person name="Cook P.L."/>
            <person name="Greening C."/>
        </authorList>
    </citation>
    <scope>NUCLEOTIDE SEQUENCE [LARGE SCALE GENOMIC DNA]</scope>
    <source>
        <strain evidence="4">SS_bin_28</strain>
    </source>
</reference>
<evidence type="ECO:0000256" key="2">
    <source>
        <dbReference type="ARBA" id="ARBA00023277"/>
    </source>
</evidence>
<dbReference type="Pfam" id="PF03065">
    <property type="entry name" value="Glyco_hydro_57"/>
    <property type="match status" value="1"/>
</dbReference>
<organism evidence="4 5">
    <name type="scientific">Eiseniibacteriota bacterium</name>
    <dbReference type="NCBI Taxonomy" id="2212470"/>
    <lineage>
        <taxon>Bacteria</taxon>
        <taxon>Candidatus Eiseniibacteriota</taxon>
    </lineage>
</organism>
<dbReference type="EMBL" id="JABDJR010000519">
    <property type="protein sequence ID" value="NNF07671.1"/>
    <property type="molecule type" value="Genomic_DNA"/>
</dbReference>
<evidence type="ECO:0000313" key="5">
    <source>
        <dbReference type="Proteomes" id="UP000547674"/>
    </source>
</evidence>
<proteinExistence type="inferred from homology"/>
<evidence type="ECO:0000313" key="4">
    <source>
        <dbReference type="EMBL" id="NNF07671.1"/>
    </source>
</evidence>
<name>A0A7Y2H337_UNCEI</name>
<dbReference type="Gene3D" id="3.20.110.20">
    <property type="match status" value="1"/>
</dbReference>